<sequence length="170" mass="18601">MKASGMSVRSRSEATNAPETVGLFTIAGTPHGPYPGIAADETDPHGVVTLSYATVRQLVNDINHDSGAYAGTWHGSVLQIIGNRDDREQPASMHFTPDAHRRYAIGGLWRWDDWNGWGEAGFPSTRTQAFALGVIEYCYTRGTALPAHLSEPYAHGRAVAHEVTRYRYAS</sequence>
<protein>
    <submittedName>
        <fullName evidence="1">Uncharacterized protein</fullName>
    </submittedName>
</protein>
<proteinExistence type="predicted"/>
<evidence type="ECO:0000313" key="1">
    <source>
        <dbReference type="EMBL" id="GAA0613103.1"/>
    </source>
</evidence>
<organism evidence="1 2">
    <name type="scientific">Streptomyces crystallinus</name>
    <dbReference type="NCBI Taxonomy" id="68191"/>
    <lineage>
        <taxon>Bacteria</taxon>
        <taxon>Bacillati</taxon>
        <taxon>Actinomycetota</taxon>
        <taxon>Actinomycetes</taxon>
        <taxon>Kitasatosporales</taxon>
        <taxon>Streptomycetaceae</taxon>
        <taxon>Streptomyces</taxon>
    </lineage>
</organism>
<dbReference type="Proteomes" id="UP001500668">
    <property type="component" value="Unassembled WGS sequence"/>
</dbReference>
<name>A0ABP3RSL2_9ACTN</name>
<gene>
    <name evidence="1" type="ORF">GCM10010394_48770</name>
</gene>
<accession>A0ABP3RSL2</accession>
<comment type="caution">
    <text evidence="1">The sequence shown here is derived from an EMBL/GenBank/DDBJ whole genome shotgun (WGS) entry which is preliminary data.</text>
</comment>
<dbReference type="EMBL" id="BAAACA010000034">
    <property type="protein sequence ID" value="GAA0613103.1"/>
    <property type="molecule type" value="Genomic_DNA"/>
</dbReference>
<reference evidence="2" key="1">
    <citation type="journal article" date="2019" name="Int. J. Syst. Evol. Microbiol.">
        <title>The Global Catalogue of Microorganisms (GCM) 10K type strain sequencing project: providing services to taxonomists for standard genome sequencing and annotation.</title>
        <authorList>
            <consortium name="The Broad Institute Genomics Platform"/>
            <consortium name="The Broad Institute Genome Sequencing Center for Infectious Disease"/>
            <person name="Wu L."/>
            <person name="Ma J."/>
        </authorList>
    </citation>
    <scope>NUCLEOTIDE SEQUENCE [LARGE SCALE GENOMIC DNA]</scope>
    <source>
        <strain evidence="2">JCM 5067</strain>
    </source>
</reference>
<evidence type="ECO:0000313" key="2">
    <source>
        <dbReference type="Proteomes" id="UP001500668"/>
    </source>
</evidence>
<keyword evidence="2" id="KW-1185">Reference proteome</keyword>